<feature type="domain" description="Metallo-beta-lactamase" evidence="1">
    <location>
        <begin position="70"/>
        <end position="258"/>
    </location>
</feature>
<dbReference type="SUPFAM" id="SSF56281">
    <property type="entry name" value="Metallo-hydrolase/oxidoreductase"/>
    <property type="match status" value="1"/>
</dbReference>
<evidence type="ECO:0000313" key="2">
    <source>
        <dbReference type="EMBL" id="SVA09833.1"/>
    </source>
</evidence>
<dbReference type="EMBL" id="UINC01003857">
    <property type="protein sequence ID" value="SVA09833.1"/>
    <property type="molecule type" value="Genomic_DNA"/>
</dbReference>
<dbReference type="InterPro" id="IPR001279">
    <property type="entry name" value="Metallo-B-lactamas"/>
</dbReference>
<name>A0A381T7U3_9ZZZZ</name>
<gene>
    <name evidence="2" type="ORF">METZ01_LOCUS62687</name>
</gene>
<evidence type="ECO:0000259" key="1">
    <source>
        <dbReference type="SMART" id="SM00849"/>
    </source>
</evidence>
<accession>A0A381T7U3</accession>
<dbReference type="Pfam" id="PF00753">
    <property type="entry name" value="Lactamase_B"/>
    <property type="match status" value="1"/>
</dbReference>
<sequence>MAAIPSMAWAQQEEYPIIVVPTGEGPFTFPQGYQTPWDQIEIMVTEKMSPNLFVLHGSQGLDRGHPDASGGRVMVLFGPDGVLLVDTQNRQVADKTLAAIRTFTDGPIKVLVNSHVHSDHTGANAFFANQGALIFAQENLRLDMITPRRPNGPPPTRDPASVPVVTYRYDPTAPGEPAVTLNMNGETVDFIPMMPSHTGGDTVVRFRNANVIYIEDFYRNFGFPFAAQTSGGSIQGMIEAIDLFQTIAGPDTWLIPGHGTLIHREDLLPYRAMLVDIVTKVTARRDQGQSLEEVLAANLTAPYEAQGDTQQSRDRFIRAVYAEARDFPPIVNGRRAMP</sequence>
<dbReference type="SMART" id="SM00849">
    <property type="entry name" value="Lactamase_B"/>
    <property type="match status" value="1"/>
</dbReference>
<organism evidence="2">
    <name type="scientific">marine metagenome</name>
    <dbReference type="NCBI Taxonomy" id="408172"/>
    <lineage>
        <taxon>unclassified sequences</taxon>
        <taxon>metagenomes</taxon>
        <taxon>ecological metagenomes</taxon>
    </lineage>
</organism>
<dbReference type="AlphaFoldDB" id="A0A381T7U3"/>
<reference evidence="2" key="1">
    <citation type="submission" date="2018-05" db="EMBL/GenBank/DDBJ databases">
        <authorList>
            <person name="Lanie J.A."/>
            <person name="Ng W.-L."/>
            <person name="Kazmierczak K.M."/>
            <person name="Andrzejewski T.M."/>
            <person name="Davidsen T.M."/>
            <person name="Wayne K.J."/>
            <person name="Tettelin H."/>
            <person name="Glass J.I."/>
            <person name="Rusch D."/>
            <person name="Podicherti R."/>
            <person name="Tsui H.-C.T."/>
            <person name="Winkler M.E."/>
        </authorList>
    </citation>
    <scope>NUCLEOTIDE SEQUENCE</scope>
</reference>
<dbReference type="Gene3D" id="3.60.15.10">
    <property type="entry name" value="Ribonuclease Z/Hydroxyacylglutathione hydrolase-like"/>
    <property type="match status" value="1"/>
</dbReference>
<proteinExistence type="predicted"/>
<protein>
    <recommendedName>
        <fullName evidence="1">Metallo-beta-lactamase domain-containing protein</fullName>
    </recommendedName>
</protein>
<dbReference type="InterPro" id="IPR036866">
    <property type="entry name" value="RibonucZ/Hydroxyglut_hydro"/>
</dbReference>